<dbReference type="InterPro" id="IPR000259">
    <property type="entry name" value="Adhesion_dom_fimbrial"/>
</dbReference>
<name>A0ABM7MYD8_ERWRD</name>
<dbReference type="Proteomes" id="UP000677515">
    <property type="component" value="Chromosome"/>
</dbReference>
<dbReference type="SUPFAM" id="SSF49401">
    <property type="entry name" value="Bacterial adhesins"/>
    <property type="match status" value="2"/>
</dbReference>
<feature type="signal peptide" evidence="1">
    <location>
        <begin position="1"/>
        <end position="19"/>
    </location>
</feature>
<dbReference type="InterPro" id="IPR015243">
    <property type="entry name" value="FimH_man-bd"/>
</dbReference>
<evidence type="ECO:0000256" key="1">
    <source>
        <dbReference type="SAM" id="SignalP"/>
    </source>
</evidence>
<evidence type="ECO:0008006" key="6">
    <source>
        <dbReference type="Google" id="ProtNLM"/>
    </source>
</evidence>
<protein>
    <recommendedName>
        <fullName evidence="6">Fimbrial protein</fullName>
    </recommendedName>
</protein>
<dbReference type="Gene3D" id="2.60.40.1090">
    <property type="entry name" value="Fimbrial-type adhesion domain"/>
    <property type="match status" value="2"/>
</dbReference>
<evidence type="ECO:0000313" key="5">
    <source>
        <dbReference type="Proteomes" id="UP000677515"/>
    </source>
</evidence>
<dbReference type="RefSeq" id="WP_133840983.1">
    <property type="nucleotide sequence ID" value="NZ_AP024329.1"/>
</dbReference>
<feature type="domain" description="Fimbrial-type adhesion" evidence="2">
    <location>
        <begin position="179"/>
        <end position="310"/>
    </location>
</feature>
<evidence type="ECO:0000313" key="4">
    <source>
        <dbReference type="EMBL" id="BCQ34187.1"/>
    </source>
</evidence>
<sequence length="311" mass="34321">MKRLMLWLIVMLLPLKALAFSCIDKRDGKAFDAVGQRNIDVTVNLSPEIMIGDVVVFDLSQYFTCQNTIPARYVDYMRINAGTYQTSLDASFNSGLEINGKRYLNPITSALTIYELRDGNWHDLQVKAFYQLKDNPGRGVYIKAGTVVASMQMYKWSAPAGGVFTANWRVIAANDAYYTSGTCAINNGQDIDVSFGYIARNQLSQSATLSPFRREVHIPYQCKDTSSWPIKMTLSADVSSFSGNAIKTTNPDLAVQIYHQGKLVRPFDSISSRITHGVGGDDFSFVLLRSSNAAVATGPFNATAVLVMSLQ</sequence>
<dbReference type="Pfam" id="PF09160">
    <property type="entry name" value="FimH_man-bind"/>
    <property type="match status" value="1"/>
</dbReference>
<dbReference type="EMBL" id="AP024329">
    <property type="protein sequence ID" value="BCQ34187.1"/>
    <property type="molecule type" value="Genomic_DNA"/>
</dbReference>
<dbReference type="GeneID" id="99865855"/>
<feature type="domain" description="FimH mannose-binding" evidence="3">
    <location>
        <begin position="34"/>
        <end position="158"/>
    </location>
</feature>
<evidence type="ECO:0000259" key="3">
    <source>
        <dbReference type="Pfam" id="PF09160"/>
    </source>
</evidence>
<accession>A0ABM7MYD8</accession>
<proteinExistence type="predicted"/>
<feature type="chain" id="PRO_5047003458" description="Fimbrial protein" evidence="1">
    <location>
        <begin position="20"/>
        <end position="311"/>
    </location>
</feature>
<dbReference type="InterPro" id="IPR036937">
    <property type="entry name" value="Adhesion_dom_fimbrial_sf"/>
</dbReference>
<dbReference type="InterPro" id="IPR008966">
    <property type="entry name" value="Adhesion_dom_sf"/>
</dbReference>
<keyword evidence="1" id="KW-0732">Signal</keyword>
<keyword evidence="5" id="KW-1185">Reference proteome</keyword>
<gene>
    <name evidence="4" type="ORF">ERHA53_15300</name>
</gene>
<dbReference type="Pfam" id="PF00419">
    <property type="entry name" value="Fimbrial"/>
    <property type="match status" value="1"/>
</dbReference>
<reference evidence="4 5" key="1">
    <citation type="submission" date="2021-01" db="EMBL/GenBank/DDBJ databases">
        <title>Complete genome sequence of Erwinia rhapontici MAFF 311153.</title>
        <authorList>
            <person name="Morohoshi T."/>
            <person name="Someya N."/>
        </authorList>
    </citation>
    <scope>NUCLEOTIDE SEQUENCE [LARGE SCALE GENOMIC DNA]</scope>
    <source>
        <strain evidence="4 5">MAFF 311153</strain>
    </source>
</reference>
<evidence type="ECO:0000259" key="2">
    <source>
        <dbReference type="Pfam" id="PF00419"/>
    </source>
</evidence>
<organism evidence="4 5">
    <name type="scientific">Erwinia rhapontici</name>
    <name type="common">Pectobacterium rhapontici</name>
    <dbReference type="NCBI Taxonomy" id="55212"/>
    <lineage>
        <taxon>Bacteria</taxon>
        <taxon>Pseudomonadati</taxon>
        <taxon>Pseudomonadota</taxon>
        <taxon>Gammaproteobacteria</taxon>
        <taxon>Enterobacterales</taxon>
        <taxon>Erwiniaceae</taxon>
        <taxon>Erwinia</taxon>
    </lineage>
</organism>